<feature type="region of interest" description="Disordered" evidence="1">
    <location>
        <begin position="76"/>
        <end position="95"/>
    </location>
</feature>
<dbReference type="AlphaFoldDB" id="A0A1I8BFC6"/>
<keyword evidence="2" id="KW-1185">Reference proteome</keyword>
<feature type="compositionally biased region" description="Basic residues" evidence="1">
    <location>
        <begin position="462"/>
        <end position="473"/>
    </location>
</feature>
<evidence type="ECO:0000313" key="2">
    <source>
        <dbReference type="Proteomes" id="UP000095281"/>
    </source>
</evidence>
<feature type="region of interest" description="Disordered" evidence="1">
    <location>
        <begin position="436"/>
        <end position="530"/>
    </location>
</feature>
<reference evidence="3" key="1">
    <citation type="submission" date="2016-11" db="UniProtKB">
        <authorList>
            <consortium name="WormBaseParasite"/>
        </authorList>
    </citation>
    <scope>IDENTIFICATION</scope>
</reference>
<feature type="region of interest" description="Disordered" evidence="1">
    <location>
        <begin position="157"/>
        <end position="252"/>
    </location>
</feature>
<sequence>MGDKFTNFLKLPEVEQTLLSQQKEMLGTSSDDDEYKDFICDNDSNCSGVKEINIQEKFDMDNKEMLDESFCSHDEDFRVKDSTPPQNIQTSQSLSSNKLSVSSKFKMDANFSQTQPSLDELFAKNASISSDDDDFICVSSPPKSTEVPSFESVFDGTVCEDKVPPNRHSHSSQDEDFRLQNSTPPLCSKEEAKIDNAGNNGSASSKTSYSVDSSCQNECERTDNFRDEGDTSEDSTDSELLENGNLSTNEDINQNNLEVSDEEEFFSQNSSFQENDCNEQKILTNGSLNEKPDSLLEEKNDMDKILSKSTSAEQQTTLTDTISLQDFGNVSDFKQLLTQIPQSLLSKISKASDVKSVGHSSSFICEPTNKYSRDDLLQIRSTKTAEEWKSFLWTNHGTNWPIDEMPFEMDSDLRCSYQKRYSILRERQEAARRFFVSSRPQTDFPTANKRIYQNKKNEQRQGKQKTKKNKKGKNIGDVQLKGMKSGNKENRKLDQKKQDKKVDWTDSEECYESSGSGGLNKKGLTNNEKNININSVPSASKWAMRYLENITSSEDDGEQVKEQKLFLNNQNDKIAKHQLMVGFPFWHENSGHPGWQNSKSVLDFYLNQIKKDII</sequence>
<organism evidence="2 3">
    <name type="scientific">Meloidogyne hapla</name>
    <name type="common">Root-knot nematode worm</name>
    <dbReference type="NCBI Taxonomy" id="6305"/>
    <lineage>
        <taxon>Eukaryota</taxon>
        <taxon>Metazoa</taxon>
        <taxon>Ecdysozoa</taxon>
        <taxon>Nematoda</taxon>
        <taxon>Chromadorea</taxon>
        <taxon>Rhabditida</taxon>
        <taxon>Tylenchina</taxon>
        <taxon>Tylenchomorpha</taxon>
        <taxon>Tylenchoidea</taxon>
        <taxon>Meloidogynidae</taxon>
        <taxon>Meloidogyninae</taxon>
        <taxon>Meloidogyne</taxon>
    </lineage>
</organism>
<dbReference type="Proteomes" id="UP000095281">
    <property type="component" value="Unplaced"/>
</dbReference>
<feature type="compositionally biased region" description="Polar residues" evidence="1">
    <location>
        <begin position="197"/>
        <end position="217"/>
    </location>
</feature>
<accession>A0A1I8BFC6</accession>
<feature type="compositionally biased region" description="Basic and acidic residues" evidence="1">
    <location>
        <begin position="218"/>
        <end position="229"/>
    </location>
</feature>
<evidence type="ECO:0000313" key="3">
    <source>
        <dbReference type="WBParaSite" id="MhA1_Contig2098.frz3.gene4"/>
    </source>
</evidence>
<feature type="compositionally biased region" description="Basic and acidic residues" evidence="1">
    <location>
        <begin position="486"/>
        <end position="504"/>
    </location>
</feature>
<feature type="compositionally biased region" description="Acidic residues" evidence="1">
    <location>
        <begin position="230"/>
        <end position="240"/>
    </location>
</feature>
<feature type="compositionally biased region" description="Low complexity" evidence="1">
    <location>
        <begin position="521"/>
        <end position="530"/>
    </location>
</feature>
<evidence type="ECO:0000256" key="1">
    <source>
        <dbReference type="SAM" id="MobiDB-lite"/>
    </source>
</evidence>
<proteinExistence type="predicted"/>
<name>A0A1I8BFC6_MELHA</name>
<protein>
    <submittedName>
        <fullName evidence="3">Claspin</fullName>
    </submittedName>
</protein>
<dbReference type="WBParaSite" id="MhA1_Contig2098.frz3.gene4">
    <property type="protein sequence ID" value="MhA1_Contig2098.frz3.gene4"/>
    <property type="gene ID" value="MhA1_Contig2098.frz3.gene4"/>
</dbReference>